<accession>A0A9W8CHG0</accession>
<dbReference type="AlphaFoldDB" id="A0A9W8CHG0"/>
<organism evidence="2 3">
    <name type="scientific">Coemansia asiatica</name>
    <dbReference type="NCBI Taxonomy" id="1052880"/>
    <lineage>
        <taxon>Eukaryota</taxon>
        <taxon>Fungi</taxon>
        <taxon>Fungi incertae sedis</taxon>
        <taxon>Zoopagomycota</taxon>
        <taxon>Kickxellomycotina</taxon>
        <taxon>Kickxellomycetes</taxon>
        <taxon>Kickxellales</taxon>
        <taxon>Kickxellaceae</taxon>
        <taxon>Coemansia</taxon>
    </lineage>
</organism>
<protein>
    <submittedName>
        <fullName evidence="2">Uncharacterized protein</fullName>
    </submittedName>
</protein>
<feature type="signal peptide" evidence="1">
    <location>
        <begin position="1"/>
        <end position="20"/>
    </location>
</feature>
<keyword evidence="3" id="KW-1185">Reference proteome</keyword>
<proteinExistence type="predicted"/>
<name>A0A9W8CHG0_9FUNG</name>
<evidence type="ECO:0000256" key="1">
    <source>
        <dbReference type="SAM" id="SignalP"/>
    </source>
</evidence>
<keyword evidence="1" id="KW-0732">Signal</keyword>
<evidence type="ECO:0000313" key="2">
    <source>
        <dbReference type="EMBL" id="KAJ1642047.1"/>
    </source>
</evidence>
<feature type="chain" id="PRO_5040840717" evidence="1">
    <location>
        <begin position="21"/>
        <end position="499"/>
    </location>
</feature>
<sequence>MLSKLLFLAPILAQLSTVNAWATTAPVQALFPTTVLDTVIAFIPERNTPPVITEKQANTLTKSIFSPDGYDLSNRFNEYSSGRIKMTGLAGSGDPYITVKYIEKGIDSCNRNTISDAVYKAIAPARPARLIVVSNTREPKCPGYADNSGTVTFVWDLDALNPHVLFHELSHSLSFPHPATSLCYSNGAKVMASKNCTSVNGDNFQNVGVISHDKPWFKADKFTNNDPKLKGSLEISSYNRLSSKWQMLQESNVKDVSGSGTYTVYNSETASIGSKTAVLRIPLNPPIKISNDQVSTGVTYHTHYYVEFTQRRPNTLEGGVYNYIVIRTAPDHRSKRSFVTRFMAAMSKDDSEFTSSFYDGYRKIRLTLNSISSSSASISISFPSGYTPSPNVNHCYYSSVIEPKRAITVNNANICRSLSRDNLPSTGVFNGTHCMVSYSGIGRVHARPNVEILHCLNTPKWITADESAMQDGFELFDHSDMYVCKTTFENKLYQGPVVT</sequence>
<comment type="caution">
    <text evidence="2">The sequence shown here is derived from an EMBL/GenBank/DDBJ whole genome shotgun (WGS) entry which is preliminary data.</text>
</comment>
<evidence type="ECO:0000313" key="3">
    <source>
        <dbReference type="Proteomes" id="UP001145021"/>
    </source>
</evidence>
<reference evidence="2" key="1">
    <citation type="submission" date="2022-07" db="EMBL/GenBank/DDBJ databases">
        <title>Phylogenomic reconstructions and comparative analyses of Kickxellomycotina fungi.</title>
        <authorList>
            <person name="Reynolds N.K."/>
            <person name="Stajich J.E."/>
            <person name="Barry K."/>
            <person name="Grigoriev I.V."/>
            <person name="Crous P."/>
            <person name="Smith M.E."/>
        </authorList>
    </citation>
    <scope>NUCLEOTIDE SEQUENCE</scope>
    <source>
        <strain evidence="2">NBRC 105413</strain>
    </source>
</reference>
<gene>
    <name evidence="2" type="ORF">LPJ64_006064</name>
</gene>
<dbReference type="EMBL" id="JANBOH010000501">
    <property type="protein sequence ID" value="KAJ1642047.1"/>
    <property type="molecule type" value="Genomic_DNA"/>
</dbReference>
<dbReference type="Proteomes" id="UP001145021">
    <property type="component" value="Unassembled WGS sequence"/>
</dbReference>